<evidence type="ECO:0000256" key="1">
    <source>
        <dbReference type="SAM" id="MobiDB-lite"/>
    </source>
</evidence>
<keyword evidence="3" id="KW-1185">Reference proteome</keyword>
<organism evidence="2 3">
    <name type="scientific">Mucuna pruriens</name>
    <name type="common">Velvet bean</name>
    <name type="synonym">Dolichos pruriens</name>
    <dbReference type="NCBI Taxonomy" id="157652"/>
    <lineage>
        <taxon>Eukaryota</taxon>
        <taxon>Viridiplantae</taxon>
        <taxon>Streptophyta</taxon>
        <taxon>Embryophyta</taxon>
        <taxon>Tracheophyta</taxon>
        <taxon>Spermatophyta</taxon>
        <taxon>Magnoliopsida</taxon>
        <taxon>eudicotyledons</taxon>
        <taxon>Gunneridae</taxon>
        <taxon>Pentapetalae</taxon>
        <taxon>rosids</taxon>
        <taxon>fabids</taxon>
        <taxon>Fabales</taxon>
        <taxon>Fabaceae</taxon>
        <taxon>Papilionoideae</taxon>
        <taxon>50 kb inversion clade</taxon>
        <taxon>NPAAA clade</taxon>
        <taxon>indigoferoid/millettioid clade</taxon>
        <taxon>Phaseoleae</taxon>
        <taxon>Mucuna</taxon>
    </lineage>
</organism>
<dbReference type="Proteomes" id="UP000257109">
    <property type="component" value="Unassembled WGS sequence"/>
</dbReference>
<sequence length="64" mass="6722">MRGGASPPACNNEGNGGKTGRGGNADAFWAQPFNKEIDGTPIPPNFHEVVVEPLDGTQDPHTHL</sequence>
<feature type="compositionally biased region" description="Gly residues" evidence="1">
    <location>
        <begin position="14"/>
        <end position="23"/>
    </location>
</feature>
<accession>A0A371EH12</accession>
<reference evidence="2" key="1">
    <citation type="submission" date="2018-05" db="EMBL/GenBank/DDBJ databases">
        <title>Draft genome of Mucuna pruriens seed.</title>
        <authorList>
            <person name="Nnadi N.E."/>
            <person name="Vos R."/>
            <person name="Hasami M.H."/>
            <person name="Devisetty U.K."/>
            <person name="Aguiy J.C."/>
        </authorList>
    </citation>
    <scope>NUCLEOTIDE SEQUENCE [LARGE SCALE GENOMIC DNA]</scope>
    <source>
        <strain evidence="2">JCA_2017</strain>
    </source>
</reference>
<comment type="caution">
    <text evidence="2">The sequence shown here is derived from an EMBL/GenBank/DDBJ whole genome shotgun (WGS) entry which is preliminary data.</text>
</comment>
<dbReference type="EMBL" id="QJKJ01013956">
    <property type="protein sequence ID" value="RDX65343.1"/>
    <property type="molecule type" value="Genomic_DNA"/>
</dbReference>
<name>A0A371EH12_MUCPR</name>
<evidence type="ECO:0000313" key="3">
    <source>
        <dbReference type="Proteomes" id="UP000257109"/>
    </source>
</evidence>
<gene>
    <name evidence="2" type="ORF">CR513_56011</name>
</gene>
<protein>
    <submittedName>
        <fullName evidence="2">Uncharacterized protein</fullName>
    </submittedName>
</protein>
<dbReference type="AlphaFoldDB" id="A0A371EH12"/>
<proteinExistence type="predicted"/>
<evidence type="ECO:0000313" key="2">
    <source>
        <dbReference type="EMBL" id="RDX65343.1"/>
    </source>
</evidence>
<dbReference type="OrthoDB" id="1166206at2759"/>
<feature type="region of interest" description="Disordered" evidence="1">
    <location>
        <begin position="1"/>
        <end position="27"/>
    </location>
</feature>
<feature type="non-terminal residue" evidence="2">
    <location>
        <position position="1"/>
    </location>
</feature>